<feature type="transmembrane region" description="Helical" evidence="6">
    <location>
        <begin position="246"/>
        <end position="272"/>
    </location>
</feature>
<dbReference type="PANTHER" id="PTHR21716:SF4">
    <property type="entry name" value="TRANSMEMBRANE PROTEIN 245"/>
    <property type="match status" value="1"/>
</dbReference>
<proteinExistence type="inferred from homology"/>
<feature type="transmembrane region" description="Helical" evidence="6">
    <location>
        <begin position="284"/>
        <end position="305"/>
    </location>
</feature>
<accession>A0ABY8CR33</accession>
<keyword evidence="4 6" id="KW-1133">Transmembrane helix</keyword>
<comment type="similarity">
    <text evidence="2">Belongs to the autoinducer-2 exporter (AI-2E) (TC 2.A.86) family.</text>
</comment>
<feature type="transmembrane region" description="Helical" evidence="6">
    <location>
        <begin position="76"/>
        <end position="97"/>
    </location>
</feature>
<evidence type="ECO:0000256" key="3">
    <source>
        <dbReference type="ARBA" id="ARBA00022692"/>
    </source>
</evidence>
<reference evidence="7 8" key="1">
    <citation type="submission" date="2023-03" db="EMBL/GenBank/DDBJ databases">
        <authorList>
            <person name="Kaur S."/>
            <person name="Espinosa-Saiz D."/>
            <person name="Velazquez E."/>
            <person name="Menendez E."/>
            <person name="diCenzo G.C."/>
        </authorList>
    </citation>
    <scope>NUCLEOTIDE SEQUENCE [LARGE SCALE GENOMIC DNA]</scope>
    <source>
        <strain evidence="7 8">LMG 27395</strain>
    </source>
</reference>
<organism evidence="7 8">
    <name type="scientific">Sinorhizobium numidicum</name>
    <dbReference type="NCBI Taxonomy" id="680248"/>
    <lineage>
        <taxon>Bacteria</taxon>
        <taxon>Pseudomonadati</taxon>
        <taxon>Pseudomonadota</taxon>
        <taxon>Alphaproteobacteria</taxon>
        <taxon>Hyphomicrobiales</taxon>
        <taxon>Rhizobiaceae</taxon>
        <taxon>Sinorhizobium/Ensifer group</taxon>
        <taxon>Sinorhizobium</taxon>
    </lineage>
</organism>
<dbReference type="PANTHER" id="PTHR21716">
    <property type="entry name" value="TRANSMEMBRANE PROTEIN"/>
    <property type="match status" value="1"/>
</dbReference>
<evidence type="ECO:0000256" key="1">
    <source>
        <dbReference type="ARBA" id="ARBA00004141"/>
    </source>
</evidence>
<keyword evidence="8" id="KW-1185">Reference proteome</keyword>
<sequence>MAKNVSARAATDAPDQLLTPRRSRSFVLLAAIVAGIVVCYLLAVPFLPALAWALVLAVMFHPLHQQIEKRVRYPEIVAAITVASAVFVVAVPVLFIAERLVGEAAKGARSVEEMLRSGSWAETLAAHPRIAPIVNWIETQLDVAGIAGNAATWLTNVSASFVRGSVAQVIDLVLTFYFLFYFLRDGRQALDTIKGFSPLTSVEMNRLFGRVSDTVQAIVFGTVAVAVIQGTLGGLIFWFLGMPTPLLWGLIMGLLAIVPVLGAFVIWIPAALSLALSGEWGRALILIVWGAGVVATVDNLLYPILVGNRLKLHSLAAFMSMIGGIVVFGPAGLVIGPVAFTVTLLLLEIWRERHPEGST</sequence>
<feature type="transmembrane region" description="Helical" evidence="6">
    <location>
        <begin position="214"/>
        <end position="240"/>
    </location>
</feature>
<gene>
    <name evidence="7" type="ORF">PYH38_001265</name>
</gene>
<feature type="transmembrane region" description="Helical" evidence="6">
    <location>
        <begin position="317"/>
        <end position="347"/>
    </location>
</feature>
<evidence type="ECO:0000256" key="6">
    <source>
        <dbReference type="SAM" id="Phobius"/>
    </source>
</evidence>
<evidence type="ECO:0000256" key="4">
    <source>
        <dbReference type="ARBA" id="ARBA00022989"/>
    </source>
</evidence>
<comment type="subcellular location">
    <subcellularLocation>
        <location evidence="1">Membrane</location>
        <topology evidence="1">Multi-pass membrane protein</topology>
    </subcellularLocation>
</comment>
<keyword evidence="3 6" id="KW-0812">Transmembrane</keyword>
<name>A0ABY8CR33_9HYPH</name>
<evidence type="ECO:0000313" key="7">
    <source>
        <dbReference type="EMBL" id="WEX79892.1"/>
    </source>
</evidence>
<dbReference type="Pfam" id="PF01594">
    <property type="entry name" value="AI-2E_transport"/>
    <property type="match status" value="1"/>
</dbReference>
<dbReference type="RefSeq" id="WP_280730593.1">
    <property type="nucleotide sequence ID" value="NZ_CP120367.1"/>
</dbReference>
<dbReference type="InterPro" id="IPR002549">
    <property type="entry name" value="AI-2E-like"/>
</dbReference>
<evidence type="ECO:0000256" key="5">
    <source>
        <dbReference type="ARBA" id="ARBA00023136"/>
    </source>
</evidence>
<keyword evidence="5 6" id="KW-0472">Membrane</keyword>
<dbReference type="EMBL" id="CP120370">
    <property type="protein sequence ID" value="WEX79892.1"/>
    <property type="molecule type" value="Genomic_DNA"/>
</dbReference>
<feature type="transmembrane region" description="Helical" evidence="6">
    <location>
        <begin position="161"/>
        <end position="183"/>
    </location>
</feature>
<dbReference type="Proteomes" id="UP001235547">
    <property type="component" value="Chromosome 2"/>
</dbReference>
<evidence type="ECO:0000313" key="8">
    <source>
        <dbReference type="Proteomes" id="UP001235547"/>
    </source>
</evidence>
<feature type="transmembrane region" description="Helical" evidence="6">
    <location>
        <begin position="26"/>
        <end position="43"/>
    </location>
</feature>
<evidence type="ECO:0000256" key="2">
    <source>
        <dbReference type="ARBA" id="ARBA00009773"/>
    </source>
</evidence>
<protein>
    <submittedName>
        <fullName evidence="7">AI-2E family transporter</fullName>
    </submittedName>
</protein>